<dbReference type="SUPFAM" id="SSF52980">
    <property type="entry name" value="Restriction endonuclease-like"/>
    <property type="match status" value="1"/>
</dbReference>
<dbReference type="AlphaFoldDB" id="A0A1C4X9S7"/>
<accession>A0A1C4X9S7</accession>
<organism evidence="1 2">
    <name type="scientific">Micromonospora echinospora</name>
    <name type="common">Micromonospora purpurea</name>
    <dbReference type="NCBI Taxonomy" id="1877"/>
    <lineage>
        <taxon>Bacteria</taxon>
        <taxon>Bacillati</taxon>
        <taxon>Actinomycetota</taxon>
        <taxon>Actinomycetes</taxon>
        <taxon>Micromonosporales</taxon>
        <taxon>Micromonosporaceae</taxon>
        <taxon>Micromonospora</taxon>
    </lineage>
</organism>
<evidence type="ECO:0000313" key="1">
    <source>
        <dbReference type="EMBL" id="SCF05134.1"/>
    </source>
</evidence>
<evidence type="ECO:0000313" key="2">
    <source>
        <dbReference type="Proteomes" id="UP000198253"/>
    </source>
</evidence>
<sequence>MPRLPQVPPGLESRPFRGSIAVAHGLLTWTMLRGRAWQRLLPDVYVHRAAHRPDDHRVWCEAVALVLPAGAAIAGLSAAYLWGAGLLPPDAPVTVVLPRSARMRPHARVAVTRSVLPEADLTVHTGLPVTTALRTAFDLGRRPPRTEAVVAVDTLLHHRVVDLPALRAYAAGRAGWPGLPLLREVLSLADPLAGSPMETRLRLLLLDAGLPTPAVRHDVRDALGQLVGRVDLAYPTRRVAVEYEPGPPRDPAWLRREANRFHALRAAGWRVFRCTSDDVLRHPARTARMVAAALRGRPAQRVNGLV</sequence>
<name>A0A1C4X9S7_MICEC</name>
<keyword evidence="2" id="KW-1185">Reference proteome</keyword>
<dbReference type="InParanoid" id="A0A1C4X9S7"/>
<proteinExistence type="predicted"/>
<dbReference type="Proteomes" id="UP000198253">
    <property type="component" value="Chromosome I"/>
</dbReference>
<reference evidence="2" key="1">
    <citation type="submission" date="2016-06" db="EMBL/GenBank/DDBJ databases">
        <authorList>
            <person name="Varghese N."/>
            <person name="Submissions Spin"/>
        </authorList>
    </citation>
    <scope>NUCLEOTIDE SEQUENCE [LARGE SCALE GENOMIC DNA]</scope>
    <source>
        <strain evidence="2">DSM 43816</strain>
    </source>
</reference>
<gene>
    <name evidence="1" type="ORF">GA0070618_2878</name>
</gene>
<dbReference type="OrthoDB" id="3173471at2"/>
<protein>
    <submittedName>
        <fullName evidence="1">Transcriptional regulator, AbiEi antitoxin, Type IV TA system</fullName>
    </submittedName>
</protein>
<dbReference type="EMBL" id="LT607413">
    <property type="protein sequence ID" value="SCF05134.1"/>
    <property type="molecule type" value="Genomic_DNA"/>
</dbReference>
<dbReference type="RefSeq" id="WP_088982073.1">
    <property type="nucleotide sequence ID" value="NZ_LT607413.1"/>
</dbReference>
<dbReference type="InterPro" id="IPR011335">
    <property type="entry name" value="Restrct_endonuc-II-like"/>
</dbReference>